<gene>
    <name evidence="2" type="ORF">SAMN05192576_1383</name>
</gene>
<evidence type="ECO:0000313" key="3">
    <source>
        <dbReference type="Proteomes" id="UP000199004"/>
    </source>
</evidence>
<evidence type="ECO:0000256" key="1">
    <source>
        <dbReference type="SAM" id="MobiDB-lite"/>
    </source>
</evidence>
<organism evidence="2 3">
    <name type="scientific">Nocardioides szechwanensis</name>
    <dbReference type="NCBI Taxonomy" id="1005944"/>
    <lineage>
        <taxon>Bacteria</taxon>
        <taxon>Bacillati</taxon>
        <taxon>Actinomycetota</taxon>
        <taxon>Actinomycetes</taxon>
        <taxon>Propionibacteriales</taxon>
        <taxon>Nocardioidaceae</taxon>
        <taxon>Nocardioides</taxon>
    </lineage>
</organism>
<feature type="region of interest" description="Disordered" evidence="1">
    <location>
        <begin position="34"/>
        <end position="55"/>
    </location>
</feature>
<accession>A0A1G9XIK4</accession>
<name>A0A1G9XIK4_9ACTN</name>
<evidence type="ECO:0000313" key="2">
    <source>
        <dbReference type="EMBL" id="SDM96550.1"/>
    </source>
</evidence>
<dbReference type="EMBL" id="FNIC01000001">
    <property type="protein sequence ID" value="SDM96550.1"/>
    <property type="molecule type" value="Genomic_DNA"/>
</dbReference>
<dbReference type="STRING" id="1005944.SAMN05192576_1383"/>
<dbReference type="Proteomes" id="UP000199004">
    <property type="component" value="Unassembled WGS sequence"/>
</dbReference>
<reference evidence="2 3" key="1">
    <citation type="submission" date="2016-10" db="EMBL/GenBank/DDBJ databases">
        <authorList>
            <person name="de Groot N.N."/>
        </authorList>
    </citation>
    <scope>NUCLEOTIDE SEQUENCE [LARGE SCALE GENOMIC DNA]</scope>
    <source>
        <strain evidence="2 3">CGMCC 1.11147</strain>
    </source>
</reference>
<proteinExistence type="predicted"/>
<dbReference type="RefSeq" id="WP_170254177.1">
    <property type="nucleotide sequence ID" value="NZ_BKAE01000001.1"/>
</dbReference>
<keyword evidence="3" id="KW-1185">Reference proteome</keyword>
<protein>
    <submittedName>
        <fullName evidence="2">Uncharacterized protein</fullName>
    </submittedName>
</protein>
<dbReference type="AlphaFoldDB" id="A0A1G9XIK4"/>
<sequence>MSYAPEPVGTEPPEPPGESIAATVEALHRRVMGDLGTLLDEPDEHRGAPPTETPD</sequence>